<dbReference type="EMBL" id="CAMXCT020002291">
    <property type="protein sequence ID" value="CAL1150496.1"/>
    <property type="molecule type" value="Genomic_DNA"/>
</dbReference>
<feature type="compositionally biased region" description="Basic and acidic residues" evidence="8">
    <location>
        <begin position="1090"/>
        <end position="1103"/>
    </location>
</feature>
<dbReference type="PANTHER" id="PTHR16515">
    <property type="entry name" value="PR DOMAIN ZINC FINGER PROTEIN"/>
    <property type="match status" value="1"/>
</dbReference>
<protein>
    <submittedName>
        <fullName evidence="11">Craniofacial development protein 2</fullName>
    </submittedName>
</protein>
<evidence type="ECO:0000256" key="5">
    <source>
        <dbReference type="ARBA" id="ARBA00022833"/>
    </source>
</evidence>
<dbReference type="GO" id="GO:0008270">
    <property type="term" value="F:zinc ion binding"/>
    <property type="evidence" value="ECO:0007669"/>
    <property type="project" value="UniProtKB-KW"/>
</dbReference>
<organism evidence="10">
    <name type="scientific">Cladocopium goreaui</name>
    <dbReference type="NCBI Taxonomy" id="2562237"/>
    <lineage>
        <taxon>Eukaryota</taxon>
        <taxon>Sar</taxon>
        <taxon>Alveolata</taxon>
        <taxon>Dinophyceae</taxon>
        <taxon>Suessiales</taxon>
        <taxon>Symbiodiniaceae</taxon>
        <taxon>Cladocopium</taxon>
    </lineage>
</organism>
<evidence type="ECO:0000256" key="2">
    <source>
        <dbReference type="ARBA" id="ARBA00022723"/>
    </source>
</evidence>
<comment type="subcellular location">
    <subcellularLocation>
        <location evidence="1">Nucleus</location>
    </subcellularLocation>
</comment>
<evidence type="ECO:0000256" key="6">
    <source>
        <dbReference type="ARBA" id="ARBA00023242"/>
    </source>
</evidence>
<sequence>VMQWNPGGLSQSSFLELKYWLRQQPIDIVVLSETKWSFNSCWSDDQWSYVHSASNDPRSGGVLIMIARRLATPDSIGFLALEDGRILHARIHHAKRATDILAVYQHVDYKTTQSRKLRAHLWAKLSDYVGQLPQRNQFICSGDFNTALPGVAPWTGTGHFHWQGFRTCGSQHEALTTAVDQAVEEPVDPSTDPEQIITHFFGHGITGADIALHSEPTRKKPDRLGPGKIADQYTAHSLTVAYVRTTWQGPSSLPHFSDEAPGVPFSISDLCVALHNLHPHKAAAMPFLPATVWKGSSLQGRMCYLQNQAHLLLPRRTGVHHSMPDVPIDGDALMTTPQAPAASSQAAPADPVISGNRAERNSFLITTQPFWPTLKQIIRDQTWHQLQENPAIGQYLTHTCMICGIWNNRCQELHGHYRLHHSDVVTGIFAKSAQLTKVLRSPSPCVLCQREFMHGHTCTVFTQIAALLLHCQTSDVDVDRVLRCELCQTRCDDLQSLHRHLKAEHEVTVFDWNVARDSVPGSTACSHCGQPFTSRDGLRTHIITGKCEFFDPTATNHPLNAAEKWRTQLTLGFLDKQHLSAHQRLQLTLHCQLCGEIYVRSNDLNAHLQQAHGQLWQRSNDLVRYLLQTLISSRGCMCNPTVNDDSRTHICPGVRQMAMIFYTSETEMFIPQQYNEQTLRLTHRALENHARFQMLLNVVLDRDFSHLWHAPALLQLFRHWCTLCGAWFHTAALMTHQLTHHHDACVWAAQLKFQLVQCMQTEQPQDYQCKFCKLFFNDSTVDPDAATERAEQLQIHFASNCPVLQQIALVLQPLHGRSADARPVGYGAPAVFPTSGTPSDAGEPVHAGKRRRATEQEAQAGTRRRRQGRSATQPPEQGPAHTDPSPGQGGPATRSGHPDGSQTGLLRYLCPSQRGRSPPTADVEGQRVEGHDGEDHHPPHLPAEAPDPGATTEGHQVVSEHTGDPTVGRGSHQRSDSPGRVVAVPTVVPHREEAHQVSSGTAAHEPHPEGPPVHGGAPDRQRSCDALPFTETSSQCGSLDAPDQPARGRPVATVPPAESVHPVGTPGPESQAAQPTGQQTSAVTGSADQHAGDTEQRTRQREVEDQDQIVQQLRASLRREVARMTLGNTGHMCYANSAFTCFLWSGLSRDTFTLTDWGRQHDLFRDLLLELRPQPFNLDAQPGFRALPRIGMKIEAKQIQQSSQACCCNGLHHPSLAATGNAG</sequence>
<evidence type="ECO:0000259" key="9">
    <source>
        <dbReference type="PROSITE" id="PS50157"/>
    </source>
</evidence>
<evidence type="ECO:0000313" key="12">
    <source>
        <dbReference type="Proteomes" id="UP001152797"/>
    </source>
</evidence>
<dbReference type="SMART" id="SM00355">
    <property type="entry name" value="ZnF_C2H2"/>
    <property type="match status" value="5"/>
</dbReference>
<dbReference type="InterPro" id="IPR050331">
    <property type="entry name" value="Zinc_finger"/>
</dbReference>
<evidence type="ECO:0000256" key="1">
    <source>
        <dbReference type="ARBA" id="ARBA00004123"/>
    </source>
</evidence>
<evidence type="ECO:0000256" key="8">
    <source>
        <dbReference type="SAM" id="MobiDB-lite"/>
    </source>
</evidence>
<dbReference type="InterPro" id="IPR013087">
    <property type="entry name" value="Znf_C2H2_type"/>
</dbReference>
<evidence type="ECO:0000313" key="10">
    <source>
        <dbReference type="EMBL" id="CAI3997121.1"/>
    </source>
</evidence>
<keyword evidence="3" id="KW-0677">Repeat</keyword>
<evidence type="ECO:0000256" key="3">
    <source>
        <dbReference type="ARBA" id="ARBA00022737"/>
    </source>
</evidence>
<evidence type="ECO:0000313" key="11">
    <source>
        <dbReference type="EMBL" id="CAL4784433.1"/>
    </source>
</evidence>
<feature type="compositionally biased region" description="Basic and acidic residues" evidence="8">
    <location>
        <begin position="924"/>
        <end position="938"/>
    </location>
</feature>
<evidence type="ECO:0000256" key="4">
    <source>
        <dbReference type="ARBA" id="ARBA00022771"/>
    </source>
</evidence>
<proteinExistence type="predicted"/>
<dbReference type="InterPro" id="IPR036691">
    <property type="entry name" value="Endo/exonu/phosph_ase_sf"/>
</dbReference>
<dbReference type="PROSITE" id="PS50157">
    <property type="entry name" value="ZINC_FINGER_C2H2_2"/>
    <property type="match status" value="1"/>
</dbReference>
<reference evidence="11 12" key="2">
    <citation type="submission" date="2024-05" db="EMBL/GenBank/DDBJ databases">
        <authorList>
            <person name="Chen Y."/>
            <person name="Shah S."/>
            <person name="Dougan E. K."/>
            <person name="Thang M."/>
            <person name="Chan C."/>
        </authorList>
    </citation>
    <scope>NUCLEOTIDE SEQUENCE [LARGE SCALE GENOMIC DNA]</scope>
</reference>
<keyword evidence="6" id="KW-0539">Nucleus</keyword>
<evidence type="ECO:0000256" key="7">
    <source>
        <dbReference type="PROSITE-ProRule" id="PRU00042"/>
    </source>
</evidence>
<dbReference type="Proteomes" id="UP001152797">
    <property type="component" value="Unassembled WGS sequence"/>
</dbReference>
<feature type="compositionally biased region" description="Polar residues" evidence="8">
    <location>
        <begin position="1071"/>
        <end position="1087"/>
    </location>
</feature>
<dbReference type="GO" id="GO:0010468">
    <property type="term" value="P:regulation of gene expression"/>
    <property type="evidence" value="ECO:0007669"/>
    <property type="project" value="TreeGrafter"/>
</dbReference>
<accession>A0A9P1CVM5</accession>
<keyword evidence="4 7" id="KW-0863">Zinc-finger</keyword>
<dbReference type="PANTHER" id="PTHR16515:SF66">
    <property type="entry name" value="C2H2-TYPE DOMAIN-CONTAINING PROTEIN"/>
    <property type="match status" value="1"/>
</dbReference>
<keyword evidence="2" id="KW-0479">Metal-binding</keyword>
<name>A0A9P1CVM5_9DINO</name>
<reference evidence="10" key="1">
    <citation type="submission" date="2022-10" db="EMBL/GenBank/DDBJ databases">
        <authorList>
            <person name="Chen Y."/>
            <person name="Dougan E. K."/>
            <person name="Chan C."/>
            <person name="Rhodes N."/>
            <person name="Thang M."/>
        </authorList>
    </citation>
    <scope>NUCLEOTIDE SEQUENCE</scope>
</reference>
<dbReference type="SUPFAM" id="SSF56219">
    <property type="entry name" value="DNase I-like"/>
    <property type="match status" value="1"/>
</dbReference>
<keyword evidence="5" id="KW-0862">Zinc</keyword>
<dbReference type="PROSITE" id="PS00028">
    <property type="entry name" value="ZINC_FINGER_C2H2_1"/>
    <property type="match status" value="2"/>
</dbReference>
<feature type="non-terminal residue" evidence="10">
    <location>
        <position position="1223"/>
    </location>
</feature>
<dbReference type="EMBL" id="CAMXCT010002291">
    <property type="protein sequence ID" value="CAI3997121.1"/>
    <property type="molecule type" value="Genomic_DNA"/>
</dbReference>
<dbReference type="Gene3D" id="3.60.10.10">
    <property type="entry name" value="Endonuclease/exonuclease/phosphatase"/>
    <property type="match status" value="1"/>
</dbReference>
<keyword evidence="12" id="KW-1185">Reference proteome</keyword>
<dbReference type="OrthoDB" id="409507at2759"/>
<dbReference type="AlphaFoldDB" id="A0A9P1CVM5"/>
<comment type="caution">
    <text evidence="10">The sequence shown here is derived from an EMBL/GenBank/DDBJ whole genome shotgun (WGS) entry which is preliminary data.</text>
</comment>
<dbReference type="EMBL" id="CAMXCT030002291">
    <property type="protein sequence ID" value="CAL4784433.1"/>
    <property type="molecule type" value="Genomic_DNA"/>
</dbReference>
<gene>
    <name evidence="10" type="ORF">C1SCF055_LOCUS23535</name>
</gene>
<feature type="region of interest" description="Disordered" evidence="8">
    <location>
        <begin position="829"/>
        <end position="1106"/>
    </location>
</feature>
<dbReference type="GO" id="GO:0005634">
    <property type="term" value="C:nucleus"/>
    <property type="evidence" value="ECO:0007669"/>
    <property type="project" value="UniProtKB-SubCell"/>
</dbReference>
<dbReference type="Gene3D" id="3.30.160.60">
    <property type="entry name" value="Classic Zinc Finger"/>
    <property type="match status" value="1"/>
</dbReference>
<feature type="domain" description="C2H2-type" evidence="9">
    <location>
        <begin position="589"/>
        <end position="612"/>
    </location>
</feature>